<keyword evidence="1" id="KW-0732">Signal</keyword>
<comment type="caution">
    <text evidence="2">The sequence shown here is derived from an EMBL/GenBank/DDBJ whole genome shotgun (WGS) entry which is preliminary data.</text>
</comment>
<dbReference type="RefSeq" id="WP_200610172.1">
    <property type="nucleotide sequence ID" value="NZ_JAEHHL010000007.1"/>
</dbReference>
<evidence type="ECO:0000313" key="2">
    <source>
        <dbReference type="EMBL" id="MBK0399952.1"/>
    </source>
</evidence>
<keyword evidence="3" id="KW-1185">Reference proteome</keyword>
<evidence type="ECO:0000256" key="1">
    <source>
        <dbReference type="SAM" id="SignalP"/>
    </source>
</evidence>
<proteinExistence type="predicted"/>
<dbReference type="EMBL" id="JAEHHL010000007">
    <property type="protein sequence ID" value="MBK0399952.1"/>
    <property type="molecule type" value="Genomic_DNA"/>
</dbReference>
<reference evidence="2" key="1">
    <citation type="submission" date="2020-12" db="EMBL/GenBank/DDBJ databases">
        <title>Bacterial taxonomy.</title>
        <authorList>
            <person name="Pan X."/>
        </authorList>
    </citation>
    <scope>NUCLEOTIDE SEQUENCE</scope>
    <source>
        <strain evidence="2">M0105</strain>
    </source>
</reference>
<name>A0A8J7M8M4_9RHOB</name>
<evidence type="ECO:0008006" key="4">
    <source>
        <dbReference type="Google" id="ProtNLM"/>
    </source>
</evidence>
<feature type="chain" id="PRO_5035189468" description="Secreted protein" evidence="1">
    <location>
        <begin position="27"/>
        <end position="273"/>
    </location>
</feature>
<dbReference type="AlphaFoldDB" id="A0A8J7M8M4"/>
<accession>A0A8J7M8M4</accession>
<evidence type="ECO:0000313" key="3">
    <source>
        <dbReference type="Proteomes" id="UP000655420"/>
    </source>
</evidence>
<gene>
    <name evidence="2" type="ORF">H0I76_12190</name>
</gene>
<feature type="signal peptide" evidence="1">
    <location>
        <begin position="1"/>
        <end position="26"/>
    </location>
</feature>
<dbReference type="Proteomes" id="UP000655420">
    <property type="component" value="Unassembled WGS sequence"/>
</dbReference>
<sequence>MGWHNRIVRAVLAMSVTLGAGGAASAAGEGVDIAGLRLGMSIDEIGAALAEHDPELVIHPPSQMALKYRVVNHTRSTEAFPRMVFAARPDMSESFYVYFTAPPDGGKAVLIYCLHKNFNPPIQRETYRQALIGKYGEPDATRSDATGGMAARAVDFQWLIGEGKVQCLPLSHGGHAVEGPFASVGQGTVESSLLPRIMDVAAGTMKVGGAASPADCAAVLSYGLQQDPVFAATGVLVDVAAAAKDEMDMSAWIEELVRQGEEEVRGSTAAPKL</sequence>
<protein>
    <recommendedName>
        <fullName evidence="4">Secreted protein</fullName>
    </recommendedName>
</protein>
<organism evidence="2 3">
    <name type="scientific">Thermohalobaculum xanthum</name>
    <dbReference type="NCBI Taxonomy" id="2753746"/>
    <lineage>
        <taxon>Bacteria</taxon>
        <taxon>Pseudomonadati</taxon>
        <taxon>Pseudomonadota</taxon>
        <taxon>Alphaproteobacteria</taxon>
        <taxon>Rhodobacterales</taxon>
        <taxon>Paracoccaceae</taxon>
        <taxon>Thermohalobaculum</taxon>
    </lineage>
</organism>